<sequence>MKFYAHTDPQQPETLPEHGANWQSLEDHLVGTADLAEEFSAVFNAERWGQLAGFWHDAGKYSQDFQKYLRACAGSEKGVNKKSVDHSTFGAKSAASWSDQEGKLLAYCIAGHHGGLLDGRNSGNSLKRRLSKKDLPEVFLPDNLFDAERPSLPIKLQQDRPHIQISFFTRMLFSCLVDADFLDTESHMDRRKSQLRGGYPSLEELQIKLENFLASLDKEAEKTHVNAIRRQIQLDCLKASELEPGHFSLTVPTGGGKTLSSLAFALKHAIKYGLRRVIYVIPYTSIIEQNAAEFRKILGVEAVLEHHSNYDEDVDRDGGQTIDAIRRRLACENWDAPVVVTTNVQFFESLYSNKPSRCRKLHNIAGSVVILDEVQSLPAPFLLPSLESLRELVQSYHSSIVLCSATQPAITVREDFELGLENVREMVTDPQTLAANMRRVDSSYLGKLDEAEVANRVINHDQALCIVNTRKRAVSIYEKVRSGSNGNVFHLSASMCPAHRRVVLDHVKSELKSKRPCKLISTQLIEAGVDIDFPVVYRSMAGLDSIAQAAGRCNREGRLDRGQAYVYEPSEGLPPGHFRHTGQTAQSIIERFPDDMLGLKAIEEYFRDYYWLKSYSGGLDEKRILDKLREGAKQCDFPFETVAKLFRLIENDMQPVIVPYQSGGTKNLQAEDLIVEIEKADDLRSYHRKLQKYTVQVYPVYWQELVNCGAIQIVRDIFPVLWQSNLYSEQTGLVLDYRSDPEQYIC</sequence>
<dbReference type="EMBL" id="CP019791">
    <property type="protein sequence ID" value="AQT68711.1"/>
    <property type="molecule type" value="Genomic_DNA"/>
</dbReference>
<dbReference type="AlphaFoldDB" id="A0A1U9NLA0"/>
<keyword evidence="6" id="KW-0378">Hydrolase</keyword>
<dbReference type="NCBIfam" id="TIGR01587">
    <property type="entry name" value="cas3_core"/>
    <property type="match status" value="1"/>
</dbReference>
<dbReference type="InterPro" id="IPR006483">
    <property type="entry name" value="CRISPR-assoc_Cas3_HD"/>
</dbReference>
<dbReference type="Pfam" id="PF22590">
    <property type="entry name" value="Cas3-like_C_2"/>
    <property type="match status" value="1"/>
</dbReference>
<dbReference type="InterPro" id="IPR006474">
    <property type="entry name" value="Helicase_Cas3_CRISPR-ass_core"/>
</dbReference>
<dbReference type="PANTHER" id="PTHR47962">
    <property type="entry name" value="ATP-DEPENDENT HELICASE LHR-RELATED-RELATED"/>
    <property type="match status" value="1"/>
</dbReference>
<dbReference type="Pfam" id="PF18019">
    <property type="entry name" value="Cas3_HD"/>
    <property type="match status" value="1"/>
</dbReference>
<dbReference type="RefSeq" id="WP_146661956.1">
    <property type="nucleotide sequence ID" value="NZ_CP019791.1"/>
</dbReference>
<gene>
    <name evidence="12" type="ORF">STSP2_01883</name>
</gene>
<dbReference type="SUPFAM" id="SSF52540">
    <property type="entry name" value="P-loop containing nucleoside triphosphate hydrolases"/>
    <property type="match status" value="1"/>
</dbReference>
<comment type="similarity">
    <text evidence="2">In the central section; belongs to the CRISPR-associated helicase Cas3 family.</text>
</comment>
<dbReference type="GO" id="GO:0005524">
    <property type="term" value="F:ATP binding"/>
    <property type="evidence" value="ECO:0007669"/>
    <property type="project" value="UniProtKB-KW"/>
</dbReference>
<evidence type="ECO:0000259" key="10">
    <source>
        <dbReference type="PROSITE" id="PS51192"/>
    </source>
</evidence>
<dbReference type="InterPro" id="IPR052511">
    <property type="entry name" value="ATP-dep_Helicase"/>
</dbReference>
<evidence type="ECO:0000256" key="8">
    <source>
        <dbReference type="ARBA" id="ARBA00022840"/>
    </source>
</evidence>
<keyword evidence="3" id="KW-0540">Nuclease</keyword>
<dbReference type="KEGG" id="alus:STSP2_01883"/>
<comment type="similarity">
    <text evidence="1">In the N-terminal section; belongs to the CRISPR-associated nuclease Cas3-HD family.</text>
</comment>
<dbReference type="InterPro" id="IPR011545">
    <property type="entry name" value="DEAD/DEAH_box_helicase_dom"/>
</dbReference>
<dbReference type="PROSITE" id="PS51643">
    <property type="entry name" value="HD_CAS3"/>
    <property type="match status" value="1"/>
</dbReference>
<evidence type="ECO:0000256" key="2">
    <source>
        <dbReference type="ARBA" id="ARBA00009046"/>
    </source>
</evidence>
<name>A0A1U9NLA0_9BACT</name>
<evidence type="ECO:0000259" key="11">
    <source>
        <dbReference type="PROSITE" id="PS51643"/>
    </source>
</evidence>
<dbReference type="GO" id="GO:0051607">
    <property type="term" value="P:defense response to virus"/>
    <property type="evidence" value="ECO:0007669"/>
    <property type="project" value="UniProtKB-KW"/>
</dbReference>
<dbReference type="STRING" id="1936003.STSP2_01883"/>
<evidence type="ECO:0000256" key="1">
    <source>
        <dbReference type="ARBA" id="ARBA00006847"/>
    </source>
</evidence>
<keyword evidence="8" id="KW-0067">ATP-binding</keyword>
<dbReference type="GO" id="GO:0004518">
    <property type="term" value="F:nuclease activity"/>
    <property type="evidence" value="ECO:0007669"/>
    <property type="project" value="UniProtKB-KW"/>
</dbReference>
<keyword evidence="4" id="KW-0479">Metal-binding</keyword>
<dbReference type="GO" id="GO:0004386">
    <property type="term" value="F:helicase activity"/>
    <property type="evidence" value="ECO:0007669"/>
    <property type="project" value="UniProtKB-KW"/>
</dbReference>
<proteinExistence type="inferred from homology"/>
<evidence type="ECO:0000256" key="5">
    <source>
        <dbReference type="ARBA" id="ARBA00022741"/>
    </source>
</evidence>
<feature type="domain" description="HD Cas3-type" evidence="11">
    <location>
        <begin position="18"/>
        <end position="182"/>
    </location>
</feature>
<dbReference type="NCBIfam" id="TIGR01596">
    <property type="entry name" value="cas3_HD"/>
    <property type="match status" value="1"/>
</dbReference>
<reference evidence="13" key="1">
    <citation type="submission" date="2017-02" db="EMBL/GenBank/DDBJ databases">
        <title>Comparative genomics and description of representatives of a novel lineage of planctomycetes thriving in anoxic sediments.</title>
        <authorList>
            <person name="Spring S."/>
            <person name="Bunk B."/>
            <person name="Sproer C."/>
        </authorList>
    </citation>
    <scope>NUCLEOTIDE SEQUENCE [LARGE SCALE GENOMIC DNA]</scope>
    <source>
        <strain evidence="13">ST-NAGAB-D1</strain>
    </source>
</reference>
<dbReference type="Gene3D" id="3.40.50.300">
    <property type="entry name" value="P-loop containing nucleotide triphosphate hydrolases"/>
    <property type="match status" value="2"/>
</dbReference>
<keyword evidence="5" id="KW-0547">Nucleotide-binding</keyword>
<dbReference type="CDD" id="cd17930">
    <property type="entry name" value="DEXHc_cas3"/>
    <property type="match status" value="1"/>
</dbReference>
<evidence type="ECO:0000256" key="7">
    <source>
        <dbReference type="ARBA" id="ARBA00022806"/>
    </source>
</evidence>
<organism evidence="12 13">
    <name type="scientific">Anaerohalosphaera lusitana</name>
    <dbReference type="NCBI Taxonomy" id="1936003"/>
    <lineage>
        <taxon>Bacteria</taxon>
        <taxon>Pseudomonadati</taxon>
        <taxon>Planctomycetota</taxon>
        <taxon>Phycisphaerae</taxon>
        <taxon>Sedimentisphaerales</taxon>
        <taxon>Anaerohalosphaeraceae</taxon>
        <taxon>Anaerohalosphaera</taxon>
    </lineage>
</organism>
<evidence type="ECO:0000256" key="9">
    <source>
        <dbReference type="ARBA" id="ARBA00023118"/>
    </source>
</evidence>
<dbReference type="OrthoDB" id="9810236at2"/>
<keyword evidence="9" id="KW-0051">Antiviral defense</keyword>
<dbReference type="Proteomes" id="UP000189674">
    <property type="component" value="Chromosome"/>
</dbReference>
<evidence type="ECO:0000256" key="6">
    <source>
        <dbReference type="ARBA" id="ARBA00022801"/>
    </source>
</evidence>
<dbReference type="PANTHER" id="PTHR47962:SF5">
    <property type="entry name" value="ATP-DEPENDENT HELICASE LHR-RELATED"/>
    <property type="match status" value="1"/>
</dbReference>
<keyword evidence="13" id="KW-1185">Reference proteome</keyword>
<dbReference type="InterPro" id="IPR054712">
    <property type="entry name" value="Cas3-like_dom"/>
</dbReference>
<dbReference type="GO" id="GO:0003677">
    <property type="term" value="F:DNA binding"/>
    <property type="evidence" value="ECO:0007669"/>
    <property type="project" value="TreeGrafter"/>
</dbReference>
<dbReference type="InterPro" id="IPR027417">
    <property type="entry name" value="P-loop_NTPase"/>
</dbReference>
<accession>A0A1U9NLA0</accession>
<dbReference type="GO" id="GO:0016887">
    <property type="term" value="F:ATP hydrolysis activity"/>
    <property type="evidence" value="ECO:0007669"/>
    <property type="project" value="TreeGrafter"/>
</dbReference>
<dbReference type="SMART" id="SM00487">
    <property type="entry name" value="DEXDc"/>
    <property type="match status" value="1"/>
</dbReference>
<dbReference type="PROSITE" id="PS51192">
    <property type="entry name" value="HELICASE_ATP_BIND_1"/>
    <property type="match status" value="1"/>
</dbReference>
<dbReference type="SUPFAM" id="SSF109604">
    <property type="entry name" value="HD-domain/PDEase-like"/>
    <property type="match status" value="1"/>
</dbReference>
<protein>
    <submittedName>
        <fullName evidence="12">Helicase Cas3</fullName>
    </submittedName>
</protein>
<dbReference type="Pfam" id="PF00270">
    <property type="entry name" value="DEAD"/>
    <property type="match status" value="1"/>
</dbReference>
<evidence type="ECO:0000256" key="4">
    <source>
        <dbReference type="ARBA" id="ARBA00022723"/>
    </source>
</evidence>
<dbReference type="InterPro" id="IPR014001">
    <property type="entry name" value="Helicase_ATP-bd"/>
</dbReference>
<dbReference type="Gene3D" id="1.10.3210.30">
    <property type="match status" value="1"/>
</dbReference>
<dbReference type="GO" id="GO:0046872">
    <property type="term" value="F:metal ion binding"/>
    <property type="evidence" value="ECO:0007669"/>
    <property type="project" value="UniProtKB-KW"/>
</dbReference>
<evidence type="ECO:0000256" key="3">
    <source>
        <dbReference type="ARBA" id="ARBA00022722"/>
    </source>
</evidence>
<dbReference type="InterPro" id="IPR038257">
    <property type="entry name" value="CRISPR-assoc_Cas3_HD_sf"/>
</dbReference>
<keyword evidence="7 12" id="KW-0347">Helicase</keyword>
<evidence type="ECO:0000313" key="13">
    <source>
        <dbReference type="Proteomes" id="UP000189674"/>
    </source>
</evidence>
<evidence type="ECO:0000313" key="12">
    <source>
        <dbReference type="EMBL" id="AQT68711.1"/>
    </source>
</evidence>
<dbReference type="CDD" id="cd09641">
    <property type="entry name" value="Cas3''_I"/>
    <property type="match status" value="1"/>
</dbReference>
<feature type="domain" description="Helicase ATP-binding" evidence="10">
    <location>
        <begin position="238"/>
        <end position="425"/>
    </location>
</feature>